<dbReference type="RefSeq" id="WP_068569977.1">
    <property type="nucleotide sequence ID" value="NZ_LSRF01000002.1"/>
</dbReference>
<reference evidence="2" key="1">
    <citation type="submission" date="2016-02" db="EMBL/GenBank/DDBJ databases">
        <authorList>
            <person name="Wen L."/>
            <person name="He K."/>
            <person name="Yang H."/>
        </authorList>
    </citation>
    <scope>NUCLEOTIDE SEQUENCE [LARGE SCALE GENOMIC DNA]</scope>
    <source>
        <strain evidence="2">JCM 15929</strain>
    </source>
</reference>
<dbReference type="PANTHER" id="PTHR38733">
    <property type="entry name" value="PROTEIN MCRC"/>
    <property type="match status" value="1"/>
</dbReference>
<dbReference type="EMBL" id="LSRF01000002">
    <property type="protein sequence ID" value="KXP14340.1"/>
    <property type="molecule type" value="Genomic_DNA"/>
</dbReference>
<protein>
    <recommendedName>
        <fullName evidence="3">Restriction endonuclease</fullName>
    </recommendedName>
</protein>
<evidence type="ECO:0000313" key="2">
    <source>
        <dbReference type="Proteomes" id="UP000070258"/>
    </source>
</evidence>
<organism evidence="1 2">
    <name type="scientific">Tsukamurella pseudospumae</name>
    <dbReference type="NCBI Taxonomy" id="239498"/>
    <lineage>
        <taxon>Bacteria</taxon>
        <taxon>Bacillati</taxon>
        <taxon>Actinomycetota</taxon>
        <taxon>Actinomycetes</taxon>
        <taxon>Mycobacteriales</taxon>
        <taxon>Tsukamurellaceae</taxon>
        <taxon>Tsukamurella</taxon>
    </lineage>
</organism>
<name>A0A138AV77_9ACTN</name>
<sequence length="424" mass="46646">MEPLTFPDLARADRDPTAEERDWLAVLARETDPVQFTVHLGPSAAADDAGPVVACDQYGTWRAGRYIGELHRDGRVIEIRPRLGIETIARWAGAALNVRIMPRAGEHTGSHVLIAELLAAAWRSAIVDASRHGPPGIRAPRSHVAEVAKGRIDVARTLRLRAAGRPQIASVSRPKDLDNPITRTIVAADRVLDRRLHRPGWRGERVEEVLPRLRAAVGTRPALPTHRELAAVRYTPITLPYRRAAELSHQIARHRGLQSRATGDRADGLLIDVAELWELFLVHCARRAFGAANVTHGTALSDGGALLRSQQDPARTLGRLYPDIIVGPVGRPIAIIDAKYKPLVEPRGVDREDLYQLNAYLGAHVEEPLPLGALAYVQFPDQQRAAYAESRGPWRTSVGHEVSFARLPTTEDECVAALRRLLGE</sequence>
<proteinExistence type="predicted"/>
<dbReference type="PANTHER" id="PTHR38733:SF1">
    <property type="entry name" value="TYPE IV METHYL-DIRECTED RESTRICTION ENZYME ECOKMCRBC"/>
    <property type="match status" value="1"/>
</dbReference>
<accession>A0A138AV77</accession>
<dbReference type="Pfam" id="PF10117">
    <property type="entry name" value="McrBC"/>
    <property type="match status" value="1"/>
</dbReference>
<gene>
    <name evidence="1" type="ORF">AXK60_20530</name>
</gene>
<dbReference type="OrthoDB" id="5148566at2"/>
<dbReference type="Proteomes" id="UP000070258">
    <property type="component" value="Unassembled WGS sequence"/>
</dbReference>
<comment type="caution">
    <text evidence="1">The sequence shown here is derived from an EMBL/GenBank/DDBJ whole genome shotgun (WGS) entry which is preliminary data.</text>
</comment>
<evidence type="ECO:0000313" key="1">
    <source>
        <dbReference type="EMBL" id="KXP14340.1"/>
    </source>
</evidence>
<dbReference type="AlphaFoldDB" id="A0A138AV77"/>
<dbReference type="STRING" id="239498.AXK60_20530"/>
<dbReference type="InterPro" id="IPR019292">
    <property type="entry name" value="McrC"/>
</dbReference>
<evidence type="ECO:0008006" key="3">
    <source>
        <dbReference type="Google" id="ProtNLM"/>
    </source>
</evidence>